<keyword evidence="1" id="KW-1133">Transmembrane helix</keyword>
<reference evidence="2 3" key="1">
    <citation type="journal article" date="2023" name="IScience">
        <title>Expanded male sex-determining region conserved during the evolution of homothallism in the green alga Volvox.</title>
        <authorList>
            <person name="Yamamoto K."/>
            <person name="Matsuzaki R."/>
            <person name="Mahakham W."/>
            <person name="Heman W."/>
            <person name="Sekimoto H."/>
            <person name="Kawachi M."/>
            <person name="Minakuchi Y."/>
            <person name="Toyoda A."/>
            <person name="Nozaki H."/>
        </authorList>
    </citation>
    <scope>NUCLEOTIDE SEQUENCE [LARGE SCALE GENOMIC DNA]</scope>
    <source>
        <strain evidence="2 3">NIES-4468</strain>
    </source>
</reference>
<organism evidence="2 3">
    <name type="scientific">Volvox africanus</name>
    <dbReference type="NCBI Taxonomy" id="51714"/>
    <lineage>
        <taxon>Eukaryota</taxon>
        <taxon>Viridiplantae</taxon>
        <taxon>Chlorophyta</taxon>
        <taxon>core chlorophytes</taxon>
        <taxon>Chlorophyceae</taxon>
        <taxon>CS clade</taxon>
        <taxon>Chlamydomonadales</taxon>
        <taxon>Volvocaceae</taxon>
        <taxon>Volvox</taxon>
    </lineage>
</organism>
<dbReference type="EMBL" id="BSDZ01000004">
    <property type="protein sequence ID" value="GLI59577.1"/>
    <property type="molecule type" value="Genomic_DNA"/>
</dbReference>
<keyword evidence="1" id="KW-0812">Transmembrane</keyword>
<sequence length="181" mass="18914">MLVVGAEPGKTTDFGEVGMGDWMRVPQNTGEGRDCQGKRHPFANQGWLQQVQPFMVGMAFAAGLVLVLCIQLSTVGVEFAKVAFPDDPSRGVPGAAAVFGRDAAAVFGRDAAYKAADTSVILMDKASNTVVTVMDKANKASIQIIRTIVAGILVAKFIDVLWKGGPRPPPSDDANPGAGVA</sequence>
<accession>A0ABQ5RPT3</accession>
<keyword evidence="1" id="KW-0472">Membrane</keyword>
<evidence type="ECO:0000313" key="3">
    <source>
        <dbReference type="Proteomes" id="UP001165090"/>
    </source>
</evidence>
<gene>
    <name evidence="2" type="ORF">VaNZ11_001502</name>
</gene>
<name>A0ABQ5RPT3_9CHLO</name>
<protein>
    <submittedName>
        <fullName evidence="2">Uncharacterized protein</fullName>
    </submittedName>
</protein>
<evidence type="ECO:0000256" key="1">
    <source>
        <dbReference type="SAM" id="Phobius"/>
    </source>
</evidence>
<proteinExistence type="predicted"/>
<feature type="transmembrane region" description="Helical" evidence="1">
    <location>
        <begin position="54"/>
        <end position="80"/>
    </location>
</feature>
<evidence type="ECO:0000313" key="2">
    <source>
        <dbReference type="EMBL" id="GLI59577.1"/>
    </source>
</evidence>
<comment type="caution">
    <text evidence="2">The sequence shown here is derived from an EMBL/GenBank/DDBJ whole genome shotgun (WGS) entry which is preliminary data.</text>
</comment>
<keyword evidence="3" id="KW-1185">Reference proteome</keyword>
<dbReference type="Proteomes" id="UP001165090">
    <property type="component" value="Unassembled WGS sequence"/>
</dbReference>